<dbReference type="Pfam" id="PF13432">
    <property type="entry name" value="TPR_16"/>
    <property type="match status" value="2"/>
</dbReference>
<dbReference type="SMART" id="SM00028">
    <property type="entry name" value="TPR"/>
    <property type="match status" value="3"/>
</dbReference>
<accession>A0A956LYC1</accession>
<proteinExistence type="predicted"/>
<dbReference type="InterPro" id="IPR019734">
    <property type="entry name" value="TPR_rpt"/>
</dbReference>
<evidence type="ECO:0000256" key="3">
    <source>
        <dbReference type="PROSITE-ProRule" id="PRU00339"/>
    </source>
</evidence>
<organism evidence="6 7">
    <name type="scientific">Eiseniibacteriota bacterium</name>
    <dbReference type="NCBI Taxonomy" id="2212470"/>
    <lineage>
        <taxon>Bacteria</taxon>
        <taxon>Candidatus Eiseniibacteriota</taxon>
    </lineage>
</organism>
<dbReference type="PANTHER" id="PTHR44227:SF3">
    <property type="entry name" value="PROTEIN O-MANNOSYL-TRANSFERASE TMTC4"/>
    <property type="match status" value="1"/>
</dbReference>
<feature type="transmembrane region" description="Helical" evidence="5">
    <location>
        <begin position="26"/>
        <end position="44"/>
    </location>
</feature>
<evidence type="ECO:0000313" key="6">
    <source>
        <dbReference type="EMBL" id="MCA9727463.1"/>
    </source>
</evidence>
<protein>
    <submittedName>
        <fullName evidence="6">Tetratricopeptide repeat protein</fullName>
    </submittedName>
</protein>
<reference evidence="6" key="2">
    <citation type="journal article" date="2021" name="Microbiome">
        <title>Successional dynamics and alternative stable states in a saline activated sludge microbial community over 9 years.</title>
        <authorList>
            <person name="Wang Y."/>
            <person name="Ye J."/>
            <person name="Ju F."/>
            <person name="Liu L."/>
            <person name="Boyd J.A."/>
            <person name="Deng Y."/>
            <person name="Parks D.H."/>
            <person name="Jiang X."/>
            <person name="Yin X."/>
            <person name="Woodcroft B.J."/>
            <person name="Tyson G.W."/>
            <person name="Hugenholtz P."/>
            <person name="Polz M.F."/>
            <person name="Zhang T."/>
        </authorList>
    </citation>
    <scope>NUCLEOTIDE SEQUENCE</scope>
    <source>
        <strain evidence="6">HKST-UBA01</strain>
    </source>
</reference>
<comment type="caution">
    <text evidence="6">The sequence shown here is derived from an EMBL/GenBank/DDBJ whole genome shotgun (WGS) entry which is preliminary data.</text>
</comment>
<dbReference type="GO" id="GO:0000030">
    <property type="term" value="F:mannosyltransferase activity"/>
    <property type="evidence" value="ECO:0007669"/>
    <property type="project" value="TreeGrafter"/>
</dbReference>
<dbReference type="EMBL" id="JAGQHR010000171">
    <property type="protein sequence ID" value="MCA9727463.1"/>
    <property type="molecule type" value="Genomic_DNA"/>
</dbReference>
<name>A0A956LYC1_UNCEI</name>
<keyword evidence="1" id="KW-0677">Repeat</keyword>
<feature type="region of interest" description="Disordered" evidence="4">
    <location>
        <begin position="271"/>
        <end position="294"/>
    </location>
</feature>
<dbReference type="PANTHER" id="PTHR44227">
    <property type="match status" value="1"/>
</dbReference>
<feature type="compositionally biased region" description="Polar residues" evidence="4">
    <location>
        <begin position="281"/>
        <end position="294"/>
    </location>
</feature>
<feature type="transmembrane region" description="Helical" evidence="5">
    <location>
        <begin position="56"/>
        <end position="82"/>
    </location>
</feature>
<gene>
    <name evidence="6" type="ORF">KC729_07255</name>
</gene>
<dbReference type="InterPro" id="IPR011990">
    <property type="entry name" value="TPR-like_helical_dom_sf"/>
</dbReference>
<dbReference type="Gene3D" id="1.25.40.10">
    <property type="entry name" value="Tetratricopeptide repeat domain"/>
    <property type="match status" value="2"/>
</dbReference>
<sequence length="294" mass="32040">MFYLVHLFLVSNLVLAIGATMGERLAYHASLGFVLLVAGGLLPGRKGIWSHGGVRWELHLLGSASAGALLAGAVVVGAVLTWKRVPDWKDDVTLFTHDVAVVPESGRVNTNAGRGFLVLADQETEPERRAELLRKAENHLEKAIAIDPEIVAAYFALGVVHDRLGEYEAMEQAWNQARARFPDHPLFATYDPLLADRLARLAADSARNGDLVKARAALERAVRYQPRQATLWFYLGTLRSDAGDRAGAVAAWREALRLDPGSEQAARALHDAEVQAGDDPGTTNRLPKNSRSND</sequence>
<keyword evidence="2 3" id="KW-0802">TPR repeat</keyword>
<dbReference type="SUPFAM" id="SSF48452">
    <property type="entry name" value="TPR-like"/>
    <property type="match status" value="1"/>
</dbReference>
<evidence type="ECO:0000256" key="4">
    <source>
        <dbReference type="SAM" id="MobiDB-lite"/>
    </source>
</evidence>
<keyword evidence="5" id="KW-1133">Transmembrane helix</keyword>
<keyword evidence="5" id="KW-0472">Membrane</keyword>
<reference evidence="6" key="1">
    <citation type="submission" date="2020-04" db="EMBL/GenBank/DDBJ databases">
        <authorList>
            <person name="Zhang T."/>
        </authorList>
    </citation>
    <scope>NUCLEOTIDE SEQUENCE</scope>
    <source>
        <strain evidence="6">HKST-UBA01</strain>
    </source>
</reference>
<dbReference type="AlphaFoldDB" id="A0A956LYC1"/>
<dbReference type="InterPro" id="IPR052346">
    <property type="entry name" value="O-mannosyl-transferase_TMTC"/>
</dbReference>
<keyword evidence="5" id="KW-0812">Transmembrane</keyword>
<dbReference type="GO" id="GO:0030968">
    <property type="term" value="P:endoplasmic reticulum unfolded protein response"/>
    <property type="evidence" value="ECO:0007669"/>
    <property type="project" value="TreeGrafter"/>
</dbReference>
<dbReference type="GO" id="GO:0035269">
    <property type="term" value="P:protein O-linked glycosylation via mannose"/>
    <property type="evidence" value="ECO:0007669"/>
    <property type="project" value="TreeGrafter"/>
</dbReference>
<evidence type="ECO:0000256" key="2">
    <source>
        <dbReference type="ARBA" id="ARBA00022803"/>
    </source>
</evidence>
<feature type="repeat" description="TPR" evidence="3">
    <location>
        <begin position="229"/>
        <end position="262"/>
    </location>
</feature>
<evidence type="ECO:0000256" key="1">
    <source>
        <dbReference type="ARBA" id="ARBA00022737"/>
    </source>
</evidence>
<dbReference type="Proteomes" id="UP000697710">
    <property type="component" value="Unassembled WGS sequence"/>
</dbReference>
<evidence type="ECO:0000313" key="7">
    <source>
        <dbReference type="Proteomes" id="UP000697710"/>
    </source>
</evidence>
<dbReference type="PROSITE" id="PS50005">
    <property type="entry name" value="TPR"/>
    <property type="match status" value="1"/>
</dbReference>
<evidence type="ECO:0000256" key="5">
    <source>
        <dbReference type="SAM" id="Phobius"/>
    </source>
</evidence>